<dbReference type="Proteomes" id="UP000477311">
    <property type="component" value="Unassembled WGS sequence"/>
</dbReference>
<feature type="domain" description="NAD(P)-binding" evidence="2">
    <location>
        <begin position="15"/>
        <end position="158"/>
    </location>
</feature>
<dbReference type="AlphaFoldDB" id="A0A6M1RI97"/>
<gene>
    <name evidence="3" type="ORF">G4L39_08290</name>
</gene>
<dbReference type="InterPro" id="IPR016040">
    <property type="entry name" value="NAD(P)-bd_dom"/>
</dbReference>
<dbReference type="GO" id="GO:0044877">
    <property type="term" value="F:protein-containing complex binding"/>
    <property type="evidence" value="ECO:0007669"/>
    <property type="project" value="TreeGrafter"/>
</dbReference>
<sequence>MNQTSAPGLKVLVTGATGFVGREVVRQLRAHGHSIRALVRQPGSALAETLAQTAGAELVPGDVLDPGTVQRAVAGVDAVVHLVGIIREFGTQTFENMHVRATAHVVQAARAARVQRLLHVSALGTRPDAPSRYHRTKWEAEEQVRASGLPWTILRPSLIYGPGDQFINLFVRISRYTPVLLLPGSPTSLFQPVFIRVVGRCVAAALTHPDAVARTLDVCGPERFTLKDMVRTVLEVLNRRRLLLYMPMPVARLTAAILEAICPTLLRRPAPFNRDQYLMLSEHNIGDPEPIQHLFGITQPTFREGLATWLAPKPHRTPAPASPTATPDQQSAGRPDPEDPPGR</sequence>
<accession>A0A6M1RI97</accession>
<proteinExistence type="predicted"/>
<protein>
    <submittedName>
        <fullName evidence="3">Complex I NDUFA9 subunit family protein</fullName>
    </submittedName>
</protein>
<dbReference type="InterPro" id="IPR051207">
    <property type="entry name" value="ComplexI_NDUFA9_subunit"/>
</dbReference>
<dbReference type="Gene3D" id="3.40.50.720">
    <property type="entry name" value="NAD(P)-binding Rossmann-like Domain"/>
    <property type="match status" value="1"/>
</dbReference>
<dbReference type="CDD" id="cd05271">
    <property type="entry name" value="NDUFA9_like_SDR_a"/>
    <property type="match status" value="1"/>
</dbReference>
<organism evidence="3 4">
    <name type="scientific">Limisphaera ngatamarikiensis</name>
    <dbReference type="NCBI Taxonomy" id="1324935"/>
    <lineage>
        <taxon>Bacteria</taxon>
        <taxon>Pseudomonadati</taxon>
        <taxon>Verrucomicrobiota</taxon>
        <taxon>Verrucomicrobiia</taxon>
        <taxon>Limisphaerales</taxon>
        <taxon>Limisphaeraceae</taxon>
        <taxon>Limisphaera</taxon>
    </lineage>
</organism>
<dbReference type="EMBL" id="JAAKYA010000053">
    <property type="protein sequence ID" value="NGO39396.1"/>
    <property type="molecule type" value="Genomic_DNA"/>
</dbReference>
<evidence type="ECO:0000256" key="1">
    <source>
        <dbReference type="SAM" id="MobiDB-lite"/>
    </source>
</evidence>
<feature type="compositionally biased region" description="Low complexity" evidence="1">
    <location>
        <begin position="318"/>
        <end position="327"/>
    </location>
</feature>
<dbReference type="RefSeq" id="WP_165107392.1">
    <property type="nucleotide sequence ID" value="NZ_JAAKYA010000053.1"/>
</dbReference>
<dbReference type="Pfam" id="PF13460">
    <property type="entry name" value="NAD_binding_10"/>
    <property type="match status" value="1"/>
</dbReference>
<dbReference type="PANTHER" id="PTHR12126:SF11">
    <property type="entry name" value="NADH DEHYDROGENASE [UBIQUINONE] 1 ALPHA SUBCOMPLEX SUBUNIT 9, MITOCHONDRIAL"/>
    <property type="match status" value="1"/>
</dbReference>
<comment type="caution">
    <text evidence="3">The sequence shown here is derived from an EMBL/GenBank/DDBJ whole genome shotgun (WGS) entry which is preliminary data.</text>
</comment>
<keyword evidence="4" id="KW-1185">Reference proteome</keyword>
<feature type="region of interest" description="Disordered" evidence="1">
    <location>
        <begin position="311"/>
        <end position="343"/>
    </location>
</feature>
<evidence type="ECO:0000259" key="2">
    <source>
        <dbReference type="Pfam" id="PF13460"/>
    </source>
</evidence>
<dbReference type="InterPro" id="IPR036291">
    <property type="entry name" value="NAD(P)-bd_dom_sf"/>
</dbReference>
<evidence type="ECO:0000313" key="4">
    <source>
        <dbReference type="Proteomes" id="UP000477311"/>
    </source>
</evidence>
<reference evidence="3 4" key="1">
    <citation type="submission" date="2020-02" db="EMBL/GenBank/DDBJ databases">
        <title>Draft genome sequence of Limisphaera ngatamarikiensis NGM72.4T, a thermophilic Verrucomicrobia grouped in subdivision 3.</title>
        <authorList>
            <person name="Carere C.R."/>
            <person name="Steen J."/>
            <person name="Hugenholtz P."/>
            <person name="Stott M.B."/>
        </authorList>
    </citation>
    <scope>NUCLEOTIDE SEQUENCE [LARGE SCALE GENOMIC DNA]</scope>
    <source>
        <strain evidence="3 4">NGM72.4</strain>
    </source>
</reference>
<dbReference type="SUPFAM" id="SSF51735">
    <property type="entry name" value="NAD(P)-binding Rossmann-fold domains"/>
    <property type="match status" value="1"/>
</dbReference>
<evidence type="ECO:0000313" key="3">
    <source>
        <dbReference type="EMBL" id="NGO39396.1"/>
    </source>
</evidence>
<name>A0A6M1RI97_9BACT</name>
<dbReference type="FunFam" id="3.40.50.720:FF:000702">
    <property type="entry name" value="NADH dehydrogenase (Ubiquinone)"/>
    <property type="match status" value="1"/>
</dbReference>
<dbReference type="PANTHER" id="PTHR12126">
    <property type="entry name" value="NADH-UBIQUINONE OXIDOREDUCTASE 39 KDA SUBUNIT-RELATED"/>
    <property type="match status" value="1"/>
</dbReference>